<accession>A0ABQ2PPM2</accession>
<proteinExistence type="predicted"/>
<name>A0ABQ2PPM2_9NEIS</name>
<sequence>MMTQPAPSMLIADDSSLQLNHAVELCVQCGCQVIWQAMNGEEVLALLQSLPEKPDILLTDLEMPGMDGVELLRHMAESNQFMPIVFMSSTDEQVLHAVEAAAAAYGFPVLGTLQKPMKLEGLSRALERFHILNKPQMAPPPPIDEADLHKALANDEFVPWFQPKVTTRSGLFQSAEVLARWEHPELGMIAPVYFIGLLERAGLIGRMTDQIMAKAIRETKLLYARGLRFGLAVNISAENLPEPGFAERIKNLLAQESFSPTQMTLEITESGVMADLARSLGALARLRMAGVGISIDDYGTGNATLQQLMRTPCSELKIDRAFVNGASRRPQLRTLLESTVDMAHRLKLTVVAEGVEDAEDWKLVQELGVELVQGFFVARPMPPDKIHEWVRNRHEWLHLWGKIQNL</sequence>
<dbReference type="PANTHER" id="PTHR33121:SF79">
    <property type="entry name" value="CYCLIC DI-GMP PHOSPHODIESTERASE PDED-RELATED"/>
    <property type="match status" value="1"/>
</dbReference>
<evidence type="ECO:0000256" key="1">
    <source>
        <dbReference type="PROSITE-ProRule" id="PRU00169"/>
    </source>
</evidence>
<dbReference type="InterPro" id="IPR035919">
    <property type="entry name" value="EAL_sf"/>
</dbReference>
<dbReference type="SUPFAM" id="SSF52172">
    <property type="entry name" value="CheY-like"/>
    <property type="match status" value="1"/>
</dbReference>
<protein>
    <submittedName>
        <fullName evidence="4">Transcriptional regulator</fullName>
    </submittedName>
</protein>
<gene>
    <name evidence="4" type="primary">vieA</name>
    <name evidence="4" type="ORF">GCM10010971_29990</name>
</gene>
<dbReference type="PROSITE" id="PS50883">
    <property type="entry name" value="EAL"/>
    <property type="match status" value="1"/>
</dbReference>
<dbReference type="Gene3D" id="3.20.20.450">
    <property type="entry name" value="EAL domain"/>
    <property type="match status" value="1"/>
</dbReference>
<dbReference type="Gene3D" id="3.40.50.2300">
    <property type="match status" value="1"/>
</dbReference>
<dbReference type="InterPro" id="IPR050706">
    <property type="entry name" value="Cyclic-di-GMP_PDE-like"/>
</dbReference>
<dbReference type="Pfam" id="PF00072">
    <property type="entry name" value="Response_reg"/>
    <property type="match status" value="1"/>
</dbReference>
<dbReference type="PROSITE" id="PS50110">
    <property type="entry name" value="RESPONSE_REGULATORY"/>
    <property type="match status" value="1"/>
</dbReference>
<dbReference type="InterPro" id="IPR011006">
    <property type="entry name" value="CheY-like_superfamily"/>
</dbReference>
<feature type="modified residue" description="4-aspartylphosphate" evidence="1">
    <location>
        <position position="60"/>
    </location>
</feature>
<dbReference type="Pfam" id="PF00563">
    <property type="entry name" value="EAL"/>
    <property type="match status" value="1"/>
</dbReference>
<comment type="caution">
    <text evidence="4">The sequence shown here is derived from an EMBL/GenBank/DDBJ whole genome shotgun (WGS) entry which is preliminary data.</text>
</comment>
<dbReference type="SMART" id="SM00052">
    <property type="entry name" value="EAL"/>
    <property type="match status" value="1"/>
</dbReference>
<dbReference type="SUPFAM" id="SSF141868">
    <property type="entry name" value="EAL domain-like"/>
    <property type="match status" value="1"/>
</dbReference>
<dbReference type="InterPro" id="IPR001633">
    <property type="entry name" value="EAL_dom"/>
</dbReference>
<evidence type="ECO:0000259" key="3">
    <source>
        <dbReference type="PROSITE" id="PS50883"/>
    </source>
</evidence>
<evidence type="ECO:0000313" key="4">
    <source>
        <dbReference type="EMBL" id="GGP27180.1"/>
    </source>
</evidence>
<dbReference type="Proteomes" id="UP000621859">
    <property type="component" value="Unassembled WGS sequence"/>
</dbReference>
<feature type="domain" description="EAL" evidence="3">
    <location>
        <begin position="141"/>
        <end position="394"/>
    </location>
</feature>
<reference evidence="5" key="1">
    <citation type="journal article" date="2019" name="Int. J. Syst. Evol. Microbiol.">
        <title>The Global Catalogue of Microorganisms (GCM) 10K type strain sequencing project: providing services to taxonomists for standard genome sequencing and annotation.</title>
        <authorList>
            <consortium name="The Broad Institute Genomics Platform"/>
            <consortium name="The Broad Institute Genome Sequencing Center for Infectious Disease"/>
            <person name="Wu L."/>
            <person name="Ma J."/>
        </authorList>
    </citation>
    <scope>NUCLEOTIDE SEQUENCE [LARGE SCALE GENOMIC DNA]</scope>
    <source>
        <strain evidence="5">CGMCC 1.8860</strain>
    </source>
</reference>
<evidence type="ECO:0000313" key="5">
    <source>
        <dbReference type="Proteomes" id="UP000621859"/>
    </source>
</evidence>
<feature type="domain" description="Response regulatory" evidence="2">
    <location>
        <begin position="8"/>
        <end position="130"/>
    </location>
</feature>
<dbReference type="EMBL" id="BMLY01000005">
    <property type="protein sequence ID" value="GGP27180.1"/>
    <property type="molecule type" value="Genomic_DNA"/>
</dbReference>
<dbReference type="InterPro" id="IPR001789">
    <property type="entry name" value="Sig_transdc_resp-reg_receiver"/>
</dbReference>
<dbReference type="PANTHER" id="PTHR33121">
    <property type="entry name" value="CYCLIC DI-GMP PHOSPHODIESTERASE PDEF"/>
    <property type="match status" value="1"/>
</dbReference>
<dbReference type="CDD" id="cd01948">
    <property type="entry name" value="EAL"/>
    <property type="match status" value="1"/>
</dbReference>
<evidence type="ECO:0000259" key="2">
    <source>
        <dbReference type="PROSITE" id="PS50110"/>
    </source>
</evidence>
<keyword evidence="5" id="KW-1185">Reference proteome</keyword>
<organism evidence="4 5">
    <name type="scientific">Silvimonas amylolytica</name>
    <dbReference type="NCBI Taxonomy" id="449663"/>
    <lineage>
        <taxon>Bacteria</taxon>
        <taxon>Pseudomonadati</taxon>
        <taxon>Pseudomonadota</taxon>
        <taxon>Betaproteobacteria</taxon>
        <taxon>Neisseriales</taxon>
        <taxon>Chitinibacteraceae</taxon>
        <taxon>Silvimonas</taxon>
    </lineage>
</organism>
<keyword evidence="1" id="KW-0597">Phosphoprotein</keyword>
<dbReference type="SMART" id="SM00448">
    <property type="entry name" value="REC"/>
    <property type="match status" value="1"/>
</dbReference>